<reference evidence="2" key="2">
    <citation type="submission" date="2016-04" db="UniProtKB">
        <authorList>
            <consortium name="EnsemblMetazoa"/>
        </authorList>
    </citation>
    <scope>IDENTIFICATION</scope>
</reference>
<dbReference type="InterPro" id="IPR001763">
    <property type="entry name" value="Rhodanese-like_dom"/>
</dbReference>
<dbReference type="OrthoDB" id="566238at2759"/>
<dbReference type="SMART" id="SM00450">
    <property type="entry name" value="RHOD"/>
    <property type="match status" value="2"/>
</dbReference>
<dbReference type="eggNOG" id="KOG1530">
    <property type="taxonomic scope" value="Eukaryota"/>
</dbReference>
<dbReference type="PROSITE" id="PS50206">
    <property type="entry name" value="RHODANESE_3"/>
    <property type="match status" value="2"/>
</dbReference>
<proteinExistence type="predicted"/>
<evidence type="ECO:0000313" key="3">
    <source>
        <dbReference type="Proteomes" id="UP000005205"/>
    </source>
</evidence>
<dbReference type="EnsemblMetazoa" id="XM_012203216.1">
    <property type="protein sequence ID" value="XP_012058606.1"/>
    <property type="gene ID" value="LOC105621760"/>
</dbReference>
<reference evidence="3" key="1">
    <citation type="journal article" date="2011" name="PLoS Genet.">
        <title>The genome sequence of the leaf-cutter ant Atta cephalotes reveals insights into its obligate symbiotic lifestyle.</title>
        <authorList>
            <person name="Suen G."/>
            <person name="Teiling C."/>
            <person name="Li L."/>
            <person name="Holt C."/>
            <person name="Abouheif E."/>
            <person name="Bornberg-Bauer E."/>
            <person name="Bouffard P."/>
            <person name="Caldera E.J."/>
            <person name="Cash E."/>
            <person name="Cavanaugh A."/>
            <person name="Denas O."/>
            <person name="Elhaik E."/>
            <person name="Fave M.J."/>
            <person name="Gadau J."/>
            <person name="Gibson J.D."/>
            <person name="Graur D."/>
            <person name="Grubbs K.J."/>
            <person name="Hagen D.E."/>
            <person name="Harkins T.T."/>
            <person name="Helmkampf M."/>
            <person name="Hu H."/>
            <person name="Johnson B.R."/>
            <person name="Kim J."/>
            <person name="Marsh S.E."/>
            <person name="Moeller J.A."/>
            <person name="Munoz-Torres M.C."/>
            <person name="Murphy M.C."/>
            <person name="Naughton M.C."/>
            <person name="Nigam S."/>
            <person name="Overson R."/>
            <person name="Rajakumar R."/>
            <person name="Reese J.T."/>
            <person name="Scott J.J."/>
            <person name="Smith C.R."/>
            <person name="Tao S."/>
            <person name="Tsutsui N.D."/>
            <person name="Viljakainen L."/>
            <person name="Wissler L."/>
            <person name="Yandell M.D."/>
            <person name="Zimmer F."/>
            <person name="Taylor J."/>
            <person name="Slater S.C."/>
            <person name="Clifton S.W."/>
            <person name="Warren W.C."/>
            <person name="Elsik C.G."/>
            <person name="Smith C.D."/>
            <person name="Weinstock G.M."/>
            <person name="Gerardo N.M."/>
            <person name="Currie C.R."/>
        </authorList>
    </citation>
    <scope>NUCLEOTIDE SEQUENCE [LARGE SCALE GENOMIC DNA]</scope>
</reference>
<dbReference type="KEGG" id="acep:105621760"/>
<dbReference type="Pfam" id="PF00581">
    <property type="entry name" value="Rhodanese"/>
    <property type="match status" value="2"/>
</dbReference>
<dbReference type="PANTHER" id="PTHR44086:SF10">
    <property type="entry name" value="THIOSULFATE SULFURTRANSFERASE_RHODANESE-LIKE DOMAIN-CONTAINING PROTEIN 3"/>
    <property type="match status" value="1"/>
</dbReference>
<dbReference type="PROSITE" id="PS51257">
    <property type="entry name" value="PROKAR_LIPOPROTEIN"/>
    <property type="match status" value="1"/>
</dbReference>
<organism evidence="2 3">
    <name type="scientific">Atta cephalotes</name>
    <name type="common">Leafcutter ant</name>
    <dbReference type="NCBI Taxonomy" id="12957"/>
    <lineage>
        <taxon>Eukaryota</taxon>
        <taxon>Metazoa</taxon>
        <taxon>Ecdysozoa</taxon>
        <taxon>Arthropoda</taxon>
        <taxon>Hexapoda</taxon>
        <taxon>Insecta</taxon>
        <taxon>Pterygota</taxon>
        <taxon>Neoptera</taxon>
        <taxon>Endopterygota</taxon>
        <taxon>Hymenoptera</taxon>
        <taxon>Apocrita</taxon>
        <taxon>Aculeata</taxon>
        <taxon>Formicoidea</taxon>
        <taxon>Formicidae</taxon>
        <taxon>Myrmicinae</taxon>
        <taxon>Atta</taxon>
    </lineage>
</organism>
<feature type="domain" description="Rhodanese" evidence="1">
    <location>
        <begin position="88"/>
        <end position="187"/>
    </location>
</feature>
<dbReference type="PANTHER" id="PTHR44086">
    <property type="entry name" value="THIOSULFATE SULFURTRANSFERASE RDL2, MITOCHONDRIAL-RELATED"/>
    <property type="match status" value="1"/>
</dbReference>
<dbReference type="AlphaFoldDB" id="A0A158NM48"/>
<protein>
    <recommendedName>
        <fullName evidence="1">Rhodanese domain-containing protein</fullName>
    </recommendedName>
</protein>
<dbReference type="InParanoid" id="A0A158NM48"/>
<sequence length="334" mass="39688">MYRFSRQLCQAFILSSCSLRNRHVLTSCRQFLENTFNRPSTDNPTRILYSSSIPYQEKNIEVLCKNGMAIKEEFIIYYEDLLRELEKEKPDFLLFDVRESEEIESYSQTPKIINIKEDDVVNELINLEDKNFRKKYGISKPDQHTKMIFSCYSGKRAENVVKKMNEKGYTQVYLYREGFKAWHDKQNSKRQTFIIKYDQLLKNQKKSDVLIIDVREPEELAETGKIPESINIRSSDVVKEFKELSEEAFEEKYNKSKPTEDTKIIFSCHSGKRSERVQKQMQELGYKQALYCFAGYLILKEVGRSGNEEKKKRKNKRRTIMEYKRGIRIFSLLH</sequence>
<evidence type="ECO:0000313" key="2">
    <source>
        <dbReference type="EnsemblMetazoa" id="XP_012058606.1"/>
    </source>
</evidence>
<dbReference type="STRING" id="12957.A0A158NM48"/>
<keyword evidence="3" id="KW-1185">Reference proteome</keyword>
<dbReference type="SUPFAM" id="SSF52821">
    <property type="entry name" value="Rhodanese/Cell cycle control phosphatase"/>
    <property type="match status" value="2"/>
</dbReference>
<feature type="domain" description="Rhodanese" evidence="1">
    <location>
        <begin position="205"/>
        <end position="308"/>
    </location>
</feature>
<dbReference type="Gene3D" id="3.40.250.10">
    <property type="entry name" value="Rhodanese-like domain"/>
    <property type="match status" value="2"/>
</dbReference>
<dbReference type="EMBL" id="ADTU01020255">
    <property type="status" value="NOT_ANNOTATED_CDS"/>
    <property type="molecule type" value="Genomic_DNA"/>
</dbReference>
<evidence type="ECO:0000259" key="1">
    <source>
        <dbReference type="PROSITE" id="PS50206"/>
    </source>
</evidence>
<name>A0A158NM48_ATTCE</name>
<dbReference type="Proteomes" id="UP000005205">
    <property type="component" value="Unassembled WGS sequence"/>
</dbReference>
<accession>A0A158NM48</accession>
<gene>
    <name evidence="2" type="primary">105621760</name>
</gene>
<dbReference type="InterPro" id="IPR036873">
    <property type="entry name" value="Rhodanese-like_dom_sf"/>
</dbReference>